<evidence type="ECO:0000256" key="3">
    <source>
        <dbReference type="ARBA" id="ARBA00022989"/>
    </source>
</evidence>
<keyword evidence="4 9" id="KW-0297">G-protein coupled receptor</keyword>
<keyword evidence="6 9" id="KW-0675">Receptor</keyword>
<dbReference type="PANTHER" id="PTHR24232:SF20">
    <property type="entry name" value="PROTEINASE-ACTIVATED RECEPTOR 1"/>
    <property type="match status" value="1"/>
</dbReference>
<evidence type="ECO:0000256" key="6">
    <source>
        <dbReference type="ARBA" id="ARBA00023170"/>
    </source>
</evidence>
<evidence type="ECO:0000256" key="5">
    <source>
        <dbReference type="ARBA" id="ARBA00023136"/>
    </source>
</evidence>
<dbReference type="PANTHER" id="PTHR24232">
    <property type="entry name" value="G-PROTEIN COUPLED RECEPTOR"/>
    <property type="match status" value="1"/>
</dbReference>
<evidence type="ECO:0000256" key="7">
    <source>
        <dbReference type="ARBA" id="ARBA00023180"/>
    </source>
</evidence>
<dbReference type="InterPro" id="IPR000276">
    <property type="entry name" value="GPCR_Rhodpsn"/>
</dbReference>
<reference evidence="12" key="1">
    <citation type="journal article" date="2023" name="DNA Res.">
        <title>Chromosome-level genome assembly of Phrynocephalus forsythii using third-generation DNA sequencing and Hi-C analysis.</title>
        <authorList>
            <person name="Qi Y."/>
            <person name="Zhao W."/>
            <person name="Zhao Y."/>
            <person name="Niu C."/>
            <person name="Cao S."/>
            <person name="Zhang Y."/>
        </authorList>
    </citation>
    <scope>NUCLEOTIDE SEQUENCE</scope>
    <source>
        <tissue evidence="12">Muscle</tissue>
    </source>
</reference>
<dbReference type="PRINTS" id="PR00237">
    <property type="entry name" value="GPCRRHODOPSN"/>
</dbReference>
<evidence type="ECO:0000256" key="9">
    <source>
        <dbReference type="RuleBase" id="RU000688"/>
    </source>
</evidence>
<feature type="transmembrane region" description="Helical" evidence="10">
    <location>
        <begin position="137"/>
        <end position="161"/>
    </location>
</feature>
<dbReference type="GO" id="GO:0030194">
    <property type="term" value="P:positive regulation of blood coagulation"/>
    <property type="evidence" value="ECO:0007669"/>
    <property type="project" value="TreeGrafter"/>
</dbReference>
<dbReference type="GO" id="GO:0005886">
    <property type="term" value="C:plasma membrane"/>
    <property type="evidence" value="ECO:0007669"/>
    <property type="project" value="TreeGrafter"/>
</dbReference>
<dbReference type="GO" id="GO:0015057">
    <property type="term" value="F:thrombin-activated receptor activity"/>
    <property type="evidence" value="ECO:0007669"/>
    <property type="project" value="TreeGrafter"/>
</dbReference>
<name>A0A9Q1B4D8_9SAUR</name>
<dbReference type="AlphaFoldDB" id="A0A9Q1B4D8"/>
<comment type="caution">
    <text evidence="12">The sequence shown here is derived from an EMBL/GenBank/DDBJ whole genome shotgun (WGS) entry which is preliminary data.</text>
</comment>
<comment type="similarity">
    <text evidence="9">Belongs to the G-protein coupled receptor 1 family.</text>
</comment>
<feature type="transmembrane region" description="Helical" evidence="10">
    <location>
        <begin position="87"/>
        <end position="107"/>
    </location>
</feature>
<dbReference type="SUPFAM" id="SSF81321">
    <property type="entry name" value="Family A G protein-coupled receptor-like"/>
    <property type="match status" value="1"/>
</dbReference>
<keyword evidence="3 10" id="KW-1133">Transmembrane helix</keyword>
<keyword evidence="2 9" id="KW-0812">Transmembrane</keyword>
<dbReference type="PRINTS" id="PR01157">
    <property type="entry name" value="P2YPURNOCPTR"/>
</dbReference>
<dbReference type="PROSITE" id="PS50262">
    <property type="entry name" value="G_PROTEIN_RECEP_F1_2"/>
    <property type="match status" value="1"/>
</dbReference>
<proteinExistence type="inferred from homology"/>
<keyword evidence="8 9" id="KW-0807">Transducer</keyword>
<accession>A0A9Q1B4D8</accession>
<organism evidence="12 13">
    <name type="scientific">Phrynocephalus forsythii</name>
    <dbReference type="NCBI Taxonomy" id="171643"/>
    <lineage>
        <taxon>Eukaryota</taxon>
        <taxon>Metazoa</taxon>
        <taxon>Chordata</taxon>
        <taxon>Craniata</taxon>
        <taxon>Vertebrata</taxon>
        <taxon>Euteleostomi</taxon>
        <taxon>Lepidosauria</taxon>
        <taxon>Squamata</taxon>
        <taxon>Bifurcata</taxon>
        <taxon>Unidentata</taxon>
        <taxon>Episquamata</taxon>
        <taxon>Toxicofera</taxon>
        <taxon>Iguania</taxon>
        <taxon>Acrodonta</taxon>
        <taxon>Agamidae</taxon>
        <taxon>Agaminae</taxon>
        <taxon>Phrynocephalus</taxon>
    </lineage>
</organism>
<evidence type="ECO:0000313" key="13">
    <source>
        <dbReference type="Proteomes" id="UP001142489"/>
    </source>
</evidence>
<feature type="domain" description="G-protein coupled receptors family 1 profile" evidence="11">
    <location>
        <begin position="1"/>
        <end position="187"/>
    </location>
</feature>
<evidence type="ECO:0000256" key="4">
    <source>
        <dbReference type="ARBA" id="ARBA00023040"/>
    </source>
</evidence>
<dbReference type="Gene3D" id="1.20.1070.10">
    <property type="entry name" value="Rhodopsin 7-helix transmembrane proteins"/>
    <property type="match status" value="1"/>
</dbReference>
<protein>
    <recommendedName>
        <fullName evidence="11">G-protein coupled receptors family 1 profile domain-containing protein</fullName>
    </recommendedName>
</protein>
<feature type="transmembrane region" description="Helical" evidence="10">
    <location>
        <begin position="45"/>
        <end position="66"/>
    </location>
</feature>
<dbReference type="EMBL" id="JAPFRF010000004">
    <property type="protein sequence ID" value="KAJ7335868.1"/>
    <property type="molecule type" value="Genomic_DNA"/>
</dbReference>
<evidence type="ECO:0000313" key="12">
    <source>
        <dbReference type="EMBL" id="KAJ7335868.1"/>
    </source>
</evidence>
<dbReference type="PROSITE" id="PS00237">
    <property type="entry name" value="G_PROTEIN_RECEP_F1_1"/>
    <property type="match status" value="1"/>
</dbReference>
<dbReference type="InterPro" id="IPR017452">
    <property type="entry name" value="GPCR_Rhodpsn_7TM"/>
</dbReference>
<dbReference type="GO" id="GO:0035025">
    <property type="term" value="P:positive regulation of Rho protein signal transduction"/>
    <property type="evidence" value="ECO:0007669"/>
    <property type="project" value="TreeGrafter"/>
</dbReference>
<evidence type="ECO:0000256" key="2">
    <source>
        <dbReference type="ARBA" id="ARBA00022692"/>
    </source>
</evidence>
<sequence>MKKPAVVYMVNLASADLLLVSVLPFEIFYYFRGQNWPFGPEMCRFLTSTFFCNTFCSIMLMTAISVDRCLAVLYPMQSLSWLTVRRASLVCAAIWLVAIAGVIYFMTTELTLKIPQLNITICADALDVSVVLKSHRYYAFVLSILFFCIPLFMSTVCYVSIIRKLSSSDIATNRGETSHKLESRRKLPLYTRLHILFGGLNIQILNSMWSKHIVSIPIGLVHILTLQDFCHPSS</sequence>
<keyword evidence="7" id="KW-0325">Glycoprotein</keyword>
<evidence type="ECO:0000259" key="11">
    <source>
        <dbReference type="PROSITE" id="PS50262"/>
    </source>
</evidence>
<keyword evidence="13" id="KW-1185">Reference proteome</keyword>
<dbReference type="Proteomes" id="UP001142489">
    <property type="component" value="Unassembled WGS sequence"/>
</dbReference>
<evidence type="ECO:0000256" key="1">
    <source>
        <dbReference type="ARBA" id="ARBA00004141"/>
    </source>
</evidence>
<keyword evidence="5 10" id="KW-0472">Membrane</keyword>
<dbReference type="GO" id="GO:0007200">
    <property type="term" value="P:phospholipase C-activating G protein-coupled receptor signaling pathway"/>
    <property type="evidence" value="ECO:0007669"/>
    <property type="project" value="TreeGrafter"/>
</dbReference>
<comment type="subcellular location">
    <subcellularLocation>
        <location evidence="1">Membrane</location>
        <topology evidence="1">Multi-pass membrane protein</topology>
    </subcellularLocation>
</comment>
<feature type="transmembrane region" description="Helical" evidence="10">
    <location>
        <begin position="7"/>
        <end position="25"/>
    </location>
</feature>
<dbReference type="OrthoDB" id="8881832at2759"/>
<dbReference type="Pfam" id="PF00001">
    <property type="entry name" value="7tm_1"/>
    <property type="match status" value="1"/>
</dbReference>
<evidence type="ECO:0000256" key="8">
    <source>
        <dbReference type="ARBA" id="ARBA00023224"/>
    </source>
</evidence>
<evidence type="ECO:0000256" key="10">
    <source>
        <dbReference type="SAM" id="Phobius"/>
    </source>
</evidence>
<gene>
    <name evidence="12" type="ORF">JRQ81_013809</name>
</gene>